<keyword evidence="2" id="KW-1185">Reference proteome</keyword>
<evidence type="ECO:0000313" key="1">
    <source>
        <dbReference type="EMBL" id="TGY78977.1"/>
    </source>
</evidence>
<sequence length="401" mass="47042">MIYHRFLTNRDYFCIATEEHMRQLIRGVEDRIPQAEQRAEMQLLEFLDQYYEIEKVLAVGKNIREYNINVSYPGQAWIKKDEEIFKTLTCINGLKRPTKVEYWKQVNDFINPCLIEHAKKYSQLRMYPKGEVVKFGTEYWQCAVPHGYEAGEIHVPGVKAWREAEIIPWEPNMEWEKDQVCSYNDQFYQFLGKSEEEEEEPAEPTPELPEEPETPKEPEDVETLSEDNPEPIEGNDEEPEGGEKPTPELPSDEAVLTPEEDDCWGLIGDYSEELEYDYSEDARDYVVAEGTVFYPVLNPNPDKLVDGVNITRDDPRNSNIVAHLSRIALYHLHSIISATNIPETRRWAYEDSMQWLYNASKFKINPQLPRKKERDSCDPKVDWALETFQRSYDPNENIWLI</sequence>
<accession>A0AC61RHK4</accession>
<reference evidence="1" key="1">
    <citation type="submission" date="2019-04" db="EMBL/GenBank/DDBJ databases">
        <title>Microbes associate with the intestines of laboratory mice.</title>
        <authorList>
            <person name="Navarre W."/>
            <person name="Wong E."/>
            <person name="Huang K."/>
            <person name="Tropini C."/>
            <person name="Ng K."/>
            <person name="Yu B."/>
        </authorList>
    </citation>
    <scope>NUCLEOTIDE SEQUENCE</scope>
    <source>
        <strain evidence="1">NM04_E33</strain>
    </source>
</reference>
<comment type="caution">
    <text evidence="1">The sequence shown here is derived from an EMBL/GenBank/DDBJ whole genome shotgun (WGS) entry which is preliminary data.</text>
</comment>
<evidence type="ECO:0000313" key="2">
    <source>
        <dbReference type="Proteomes" id="UP000306319"/>
    </source>
</evidence>
<name>A0AC61RHK4_9BACT</name>
<organism evidence="1 2">
    <name type="scientific">Lepagella muris</name>
    <dbReference type="NCBI Taxonomy" id="3032870"/>
    <lineage>
        <taxon>Bacteria</taxon>
        <taxon>Pseudomonadati</taxon>
        <taxon>Bacteroidota</taxon>
        <taxon>Bacteroidia</taxon>
        <taxon>Bacteroidales</taxon>
        <taxon>Muribaculaceae</taxon>
        <taxon>Lepagella</taxon>
    </lineage>
</organism>
<protein>
    <submittedName>
        <fullName evidence="1">Uncharacterized protein</fullName>
    </submittedName>
</protein>
<dbReference type="Proteomes" id="UP000306319">
    <property type="component" value="Unassembled WGS sequence"/>
</dbReference>
<dbReference type="EMBL" id="SRYB01000009">
    <property type="protein sequence ID" value="TGY78977.1"/>
    <property type="molecule type" value="Genomic_DNA"/>
</dbReference>
<proteinExistence type="predicted"/>
<gene>
    <name evidence="1" type="ORF">E5331_07885</name>
</gene>